<keyword evidence="10" id="KW-0812">Transmembrane</keyword>
<feature type="region of interest" description="Disordered" evidence="9">
    <location>
        <begin position="627"/>
        <end position="652"/>
    </location>
</feature>
<organism evidence="12 13">
    <name type="scientific">Catenuloplanes nepalensis</name>
    <dbReference type="NCBI Taxonomy" id="587533"/>
    <lineage>
        <taxon>Bacteria</taxon>
        <taxon>Bacillati</taxon>
        <taxon>Actinomycetota</taxon>
        <taxon>Actinomycetes</taxon>
        <taxon>Micromonosporales</taxon>
        <taxon>Micromonosporaceae</taxon>
        <taxon>Catenuloplanes</taxon>
    </lineage>
</organism>
<evidence type="ECO:0000256" key="9">
    <source>
        <dbReference type="SAM" id="MobiDB-lite"/>
    </source>
</evidence>
<reference evidence="12 13" key="1">
    <citation type="submission" date="2023-07" db="EMBL/GenBank/DDBJ databases">
        <title>Sequencing the genomes of 1000 actinobacteria strains.</title>
        <authorList>
            <person name="Klenk H.-P."/>
        </authorList>
    </citation>
    <scope>NUCLEOTIDE SEQUENCE [LARGE SCALE GENOMIC DNA]</scope>
    <source>
        <strain evidence="12 13">DSM 44710</strain>
    </source>
</reference>
<evidence type="ECO:0000313" key="13">
    <source>
        <dbReference type="Proteomes" id="UP001240984"/>
    </source>
</evidence>
<evidence type="ECO:0000259" key="11">
    <source>
        <dbReference type="PROSITE" id="PS51178"/>
    </source>
</evidence>
<keyword evidence="3" id="KW-0328">Glycosyltransferase</keyword>
<dbReference type="Pfam" id="PF00905">
    <property type="entry name" value="Transpeptidase"/>
    <property type="match status" value="1"/>
</dbReference>
<dbReference type="RefSeq" id="WP_306830539.1">
    <property type="nucleotide sequence ID" value="NZ_JAUSRA010000001.1"/>
</dbReference>
<evidence type="ECO:0000256" key="3">
    <source>
        <dbReference type="ARBA" id="ARBA00022676"/>
    </source>
</evidence>
<dbReference type="PANTHER" id="PTHR32282">
    <property type="entry name" value="BINDING PROTEIN TRANSPEPTIDASE, PUTATIVE-RELATED"/>
    <property type="match status" value="1"/>
</dbReference>
<evidence type="ECO:0000256" key="7">
    <source>
        <dbReference type="ARBA" id="ARBA00034000"/>
    </source>
</evidence>
<keyword evidence="5" id="KW-0378">Hydrolase</keyword>
<dbReference type="SUPFAM" id="SSF56601">
    <property type="entry name" value="beta-lactamase/transpeptidase-like"/>
    <property type="match status" value="1"/>
</dbReference>
<dbReference type="InterPro" id="IPR012338">
    <property type="entry name" value="Beta-lactam/transpept-like"/>
</dbReference>
<evidence type="ECO:0000256" key="2">
    <source>
        <dbReference type="ARBA" id="ARBA00022670"/>
    </source>
</evidence>
<evidence type="ECO:0000256" key="1">
    <source>
        <dbReference type="ARBA" id="ARBA00022645"/>
    </source>
</evidence>
<feature type="compositionally biased region" description="Low complexity" evidence="9">
    <location>
        <begin position="831"/>
        <end position="842"/>
    </location>
</feature>
<dbReference type="SUPFAM" id="SSF53955">
    <property type="entry name" value="Lysozyme-like"/>
    <property type="match status" value="1"/>
</dbReference>
<evidence type="ECO:0000256" key="4">
    <source>
        <dbReference type="ARBA" id="ARBA00022679"/>
    </source>
</evidence>
<comment type="catalytic activity">
    <reaction evidence="8">
        <text>[GlcNAc-(1-&gt;4)-Mur2Ac(oyl-L-Ala-gamma-D-Glu-L-Lys-D-Ala-D-Ala)](n)-di-trans,octa-cis-undecaprenyl diphosphate + beta-D-GlcNAc-(1-&gt;4)-Mur2Ac(oyl-L-Ala-gamma-D-Glu-L-Lys-D-Ala-D-Ala)-di-trans,octa-cis-undecaprenyl diphosphate = [GlcNAc-(1-&gt;4)-Mur2Ac(oyl-L-Ala-gamma-D-Glu-L-Lys-D-Ala-D-Ala)](n+1)-di-trans,octa-cis-undecaprenyl diphosphate + di-trans,octa-cis-undecaprenyl diphosphate + H(+)</text>
        <dbReference type="Rhea" id="RHEA:23708"/>
        <dbReference type="Rhea" id="RHEA-COMP:9602"/>
        <dbReference type="Rhea" id="RHEA-COMP:9603"/>
        <dbReference type="ChEBI" id="CHEBI:15378"/>
        <dbReference type="ChEBI" id="CHEBI:58405"/>
        <dbReference type="ChEBI" id="CHEBI:60033"/>
        <dbReference type="ChEBI" id="CHEBI:78435"/>
        <dbReference type="EC" id="2.4.99.28"/>
    </reaction>
</comment>
<dbReference type="Proteomes" id="UP001240984">
    <property type="component" value="Unassembled WGS sequence"/>
</dbReference>
<dbReference type="InterPro" id="IPR036950">
    <property type="entry name" value="PBP_transglycosylase"/>
</dbReference>
<dbReference type="Gene3D" id="1.10.3810.10">
    <property type="entry name" value="Biosynthetic peptidoglycan transglycosylase-like"/>
    <property type="match status" value="1"/>
</dbReference>
<dbReference type="InterPro" id="IPR050396">
    <property type="entry name" value="Glycosyltr_51/Transpeptidase"/>
</dbReference>
<dbReference type="InterPro" id="IPR023346">
    <property type="entry name" value="Lysozyme-like_dom_sf"/>
</dbReference>
<sequence length="842" mass="90202">MAPPLTRLTGLFRAGRRDHSPLTSAFSLIICGLLAGVVVAAAAFPVAAISGLTAKSGIEAFDSLPTELTVQRTPQNTYLYASDNKTQLAMIYDENRKDITYEEMPQVIRDAIVAAEDRTFNDHHGVDYRGILRAFLNNKNSDAATQGASTLTMQYVRMAISYSATHPADVVAATEDTTARKAREVRYAMQVEEEMTKKEIITNYLNMAPFGAGSYGVWAASQVYFSKQPKDLTIEEAALLAGMVKAPSAYDPTTKEGKELALERRNNYVIPGMVELGFITAEQAEKAKKAEIKVNGKRTPGGCVNTSKNDWGFFCDYFYRWWMDQETFGATPYDRERRLKSGGYRIVTSLDPNVQKSARANVGKYAADGNKNALMVAAVQPGTGHVRAMAVNRVYKNDDKGNEPNSDPAKRRSGVRGTYPNTTNPIISGSEDVTGFQGGSTFKLFTLVAALEKGYPLTYDIASPRAYYVSNFPVEPNETGPCRGRPVYCPANFSTSLTGTFNMWSGFGRSVNTYFVPLEERVGADKVVDAAKRLGIKFRSEKDAGYASNANTWGAFTLGVSGTTSLDLANAYATIAADGRYCEPIPVAEIWQDKQKLAAGDPRCGQAIDKDVARAVADASRCPVGDRSATSRCAGSTDPGARDRIGKPVIGKSGTTDGYRTAAFVVSTVQLTVAGIVADPDNQNTSMQGGGDAWGDPHSEAVNPAVINTLAEAMKGKQAKEFTPPSEKMITGKLVSIPSVTCNSEDDAITRLKARGFQVQVSSERVDSTCAAGRVARTEPGDSTVEGGTVVLRISNGNSPARPPANSGGGGDNDDDDDDAEPGLPIPDIPGLPDIPGFPGGD</sequence>
<evidence type="ECO:0000256" key="6">
    <source>
        <dbReference type="ARBA" id="ARBA00023268"/>
    </source>
</evidence>
<dbReference type="PROSITE" id="PS51178">
    <property type="entry name" value="PASTA"/>
    <property type="match status" value="1"/>
</dbReference>
<accession>A0ABT9MVM2</accession>
<comment type="catalytic activity">
    <reaction evidence="7">
        <text>Preferential cleavage: (Ac)2-L-Lys-D-Ala-|-D-Ala. Also transpeptidation of peptidyl-alanyl moieties that are N-acyl substituents of D-alanine.</text>
        <dbReference type="EC" id="3.4.16.4"/>
    </reaction>
</comment>
<keyword evidence="4" id="KW-0808">Transferase</keyword>
<feature type="domain" description="PASTA" evidence="11">
    <location>
        <begin position="723"/>
        <end position="796"/>
    </location>
</feature>
<proteinExistence type="predicted"/>
<dbReference type="CDD" id="cd06577">
    <property type="entry name" value="PASTA_pknB"/>
    <property type="match status" value="1"/>
</dbReference>
<dbReference type="SMART" id="SM00740">
    <property type="entry name" value="PASTA"/>
    <property type="match status" value="1"/>
</dbReference>
<feature type="compositionally biased region" description="Acidic residues" evidence="9">
    <location>
        <begin position="812"/>
        <end position="821"/>
    </location>
</feature>
<feature type="region of interest" description="Disordered" evidence="9">
    <location>
        <begin position="794"/>
        <end position="842"/>
    </location>
</feature>
<comment type="caution">
    <text evidence="12">The sequence shown here is derived from an EMBL/GenBank/DDBJ whole genome shotgun (WGS) entry which is preliminary data.</text>
</comment>
<dbReference type="PANTHER" id="PTHR32282:SF33">
    <property type="entry name" value="PEPTIDOGLYCAN GLYCOSYLTRANSFERASE"/>
    <property type="match status" value="1"/>
</dbReference>
<dbReference type="Pfam" id="PF00912">
    <property type="entry name" value="Transgly"/>
    <property type="match status" value="1"/>
</dbReference>
<keyword evidence="2" id="KW-0645">Protease</keyword>
<dbReference type="Gene3D" id="3.30.10.20">
    <property type="match status" value="1"/>
</dbReference>
<keyword evidence="6" id="KW-0511">Multifunctional enzyme</keyword>
<feature type="transmembrane region" description="Helical" evidence="10">
    <location>
        <begin position="21"/>
        <end position="44"/>
    </location>
</feature>
<keyword evidence="13" id="KW-1185">Reference proteome</keyword>
<dbReference type="InterPro" id="IPR005543">
    <property type="entry name" value="PASTA_dom"/>
</dbReference>
<evidence type="ECO:0000256" key="10">
    <source>
        <dbReference type="SAM" id="Phobius"/>
    </source>
</evidence>
<keyword evidence="10" id="KW-0472">Membrane</keyword>
<dbReference type="EMBL" id="JAUSRA010000001">
    <property type="protein sequence ID" value="MDP9795051.1"/>
    <property type="molecule type" value="Genomic_DNA"/>
</dbReference>
<keyword evidence="1 12" id="KW-0121">Carboxypeptidase</keyword>
<evidence type="ECO:0000256" key="8">
    <source>
        <dbReference type="ARBA" id="ARBA00049902"/>
    </source>
</evidence>
<evidence type="ECO:0000313" key="12">
    <source>
        <dbReference type="EMBL" id="MDP9795051.1"/>
    </source>
</evidence>
<keyword evidence="10" id="KW-1133">Transmembrane helix</keyword>
<gene>
    <name evidence="12" type="ORF">J2S43_003563</name>
</gene>
<dbReference type="InterPro" id="IPR001264">
    <property type="entry name" value="Glyco_trans_51"/>
</dbReference>
<dbReference type="InterPro" id="IPR001460">
    <property type="entry name" value="PCN-bd_Tpept"/>
</dbReference>
<dbReference type="Gene3D" id="3.40.710.10">
    <property type="entry name" value="DD-peptidase/beta-lactamase superfamily"/>
    <property type="match status" value="1"/>
</dbReference>
<dbReference type="Pfam" id="PF03793">
    <property type="entry name" value="PASTA"/>
    <property type="match status" value="1"/>
</dbReference>
<name>A0ABT9MVM2_9ACTN</name>
<protein>
    <submittedName>
        <fullName evidence="12">Membrane peptidoglycan carboxypeptidase</fullName>
    </submittedName>
</protein>
<dbReference type="GO" id="GO:0004180">
    <property type="term" value="F:carboxypeptidase activity"/>
    <property type="evidence" value="ECO:0007669"/>
    <property type="project" value="UniProtKB-KW"/>
</dbReference>
<feature type="region of interest" description="Disordered" evidence="9">
    <location>
        <begin position="395"/>
        <end position="426"/>
    </location>
</feature>
<evidence type="ECO:0000256" key="5">
    <source>
        <dbReference type="ARBA" id="ARBA00022801"/>
    </source>
</evidence>